<dbReference type="GO" id="GO:0009927">
    <property type="term" value="F:histidine phosphotransfer kinase activity"/>
    <property type="evidence" value="ECO:0007669"/>
    <property type="project" value="TreeGrafter"/>
</dbReference>
<dbReference type="InterPro" id="IPR029016">
    <property type="entry name" value="GAF-like_dom_sf"/>
</dbReference>
<dbReference type="CDD" id="cd00130">
    <property type="entry name" value="PAS"/>
    <property type="match status" value="2"/>
</dbReference>
<name>A0A2G1VCX9_9GAMM</name>
<dbReference type="Gene3D" id="3.30.450.20">
    <property type="entry name" value="PAS domain"/>
    <property type="match status" value="2"/>
</dbReference>
<comment type="catalytic activity">
    <reaction evidence="1">
        <text>ATP + protein L-histidine = ADP + protein N-phospho-L-histidine.</text>
        <dbReference type="EC" id="2.7.13.3"/>
    </reaction>
</comment>
<feature type="domain" description="PAC" evidence="10">
    <location>
        <begin position="623"/>
        <end position="675"/>
    </location>
</feature>
<dbReference type="GO" id="GO:0005886">
    <property type="term" value="C:plasma membrane"/>
    <property type="evidence" value="ECO:0007669"/>
    <property type="project" value="TreeGrafter"/>
</dbReference>
<dbReference type="Gene3D" id="2.10.70.100">
    <property type="match status" value="1"/>
</dbReference>
<evidence type="ECO:0000256" key="4">
    <source>
        <dbReference type="ARBA" id="ARBA00022679"/>
    </source>
</evidence>
<dbReference type="PROSITE" id="PS50113">
    <property type="entry name" value="PAC"/>
    <property type="match status" value="2"/>
</dbReference>
<dbReference type="SUPFAM" id="SSF55785">
    <property type="entry name" value="PYP-like sensor domain (PAS domain)"/>
    <property type="match status" value="2"/>
</dbReference>
<dbReference type="PROSITE" id="PS50112">
    <property type="entry name" value="PAS"/>
    <property type="match status" value="1"/>
</dbReference>
<keyword evidence="3 6" id="KW-0597">Phosphoprotein</keyword>
<dbReference type="Pfam" id="PF02518">
    <property type="entry name" value="HATPase_c"/>
    <property type="match status" value="1"/>
</dbReference>
<dbReference type="Pfam" id="PF13426">
    <property type="entry name" value="PAS_9"/>
    <property type="match status" value="1"/>
</dbReference>
<dbReference type="SUPFAM" id="SSF47384">
    <property type="entry name" value="Homodimeric domain of signal transducing histidine kinase"/>
    <property type="match status" value="1"/>
</dbReference>
<dbReference type="InterPro" id="IPR011006">
    <property type="entry name" value="CheY-like_superfamily"/>
</dbReference>
<dbReference type="InterPro" id="IPR003661">
    <property type="entry name" value="HisK_dim/P_dom"/>
</dbReference>
<feature type="domain" description="Histidine kinase" evidence="7">
    <location>
        <begin position="879"/>
        <end position="1095"/>
    </location>
</feature>
<evidence type="ECO:0000259" key="7">
    <source>
        <dbReference type="PROSITE" id="PS50109"/>
    </source>
</evidence>
<sequence>MKLPGWFIDYESETAPDNSQMIDIQVLGNDNTIGWLKRQQKALSASGLHCRYSPASDAFEVSEAPDMWLIDADGCETKALRGILQELACSQSGTAPAVVMGKSISLDKARDAVGAGARRFLAKPATSRMLADTCRELGISDLLATRSVLVLEDRDAVHKTIHADLSKQSVQAIRANDANSLFDLLAKYKPDAVVISHCPCETNYTDLIGLLGFFPGSSGLPIILIAEEVQDSDLRKCLAQGRANLYCVDYPNLGQVILEQLSQRAEQKTPGGRVYDILYEREQEHLALNHHAIVSKTNHQGQITEVNRRFCDISQYSEQELLGNNHRILKSGHHSPEFYRDLWKTISRGDVWQGEICNRAKDGTLYWVSSTIVPFLDNRKRPYQFIAIRKDITHVKKSEQYVELQSKLASLVSEVSAGILSGHWADAPLTLLAALQPLSEFLGVSHISIKVHQTDHILPTWQRFTTDASTIPTISISDTNDTAPLEANNQRFETTLRANEAEIGSLALYAKASRLTEVFCEQGLINVLGNVVSHSLARWISEFHQERSRERLRRAQSFANIGTWEWNLDNDELFWTERVPMLFGYPEGDLETSFENFIEAIHPDDRDRVRQAIQASIEHDVPYQIEHRIIWPDGAVRWLLETGAVVRGTDGNAKQMLGVVEDITAMHETKQQLARQTALLNMLHDSLTAFVLEGKFRGTLNSMLRSLLELTDSEFGFLAEVLFTPGDVPFLRVQAITDISWDPESAEMYSRVGTEKFEFHDLDNMLGESIRQREIITVSASQSEGLFTGLPNGHPEIRTLLSVPVFIGAELVGNFALANRRSGYDASIIEFLRPFMATYGVIINSQRMLDMEEVNRKSLIRAKLRADQANRAKSEFLSSMSHELRTPLNAIQGFGQLLQSDPKLNEDQQDSIGEVLSASTHLLALINEVLDLARIESGKLELSLENLPVSSVIHDALILIKHSAEQRGLTITTCGIDNFHVTADWTRLKQALLNLLSNAVKYNRLNGSIEVEARRYQESWIDIRVSDTGNGIPESRFPDLFQPFNRLGAELSHIEGTGIGLSLTRQLVELMGGSMGVTSTVGKGSTFWIRLPAENRDTFTNGLPTLHSNPAPDNSDENLHAGECTILYIEDNPANLKLVERIINRQPRFTLISATSASDGLRLASNYPPDLILVDINLPDMDGFSLLGKLKSVKHLCEKPMLALTANAMSDDMQRARNAGFDDYLTKPININELMNTLEKYLG</sequence>
<dbReference type="SUPFAM" id="SSF55781">
    <property type="entry name" value="GAF domain-like"/>
    <property type="match status" value="1"/>
</dbReference>
<dbReference type="Proteomes" id="UP000229044">
    <property type="component" value="Unassembled WGS sequence"/>
</dbReference>
<feature type="domain" description="PAC" evidence="10">
    <location>
        <begin position="352"/>
        <end position="404"/>
    </location>
</feature>
<dbReference type="NCBIfam" id="TIGR00229">
    <property type="entry name" value="sensory_box"/>
    <property type="match status" value="2"/>
</dbReference>
<dbReference type="SMART" id="SM00448">
    <property type="entry name" value="REC"/>
    <property type="match status" value="1"/>
</dbReference>
<comment type="caution">
    <text evidence="11">The sequence shown here is derived from an EMBL/GenBank/DDBJ whole genome shotgun (WGS) entry which is preliminary data.</text>
</comment>
<dbReference type="InterPro" id="IPR003018">
    <property type="entry name" value="GAF"/>
</dbReference>
<dbReference type="InterPro" id="IPR036890">
    <property type="entry name" value="HATPase_C_sf"/>
</dbReference>
<dbReference type="Pfam" id="PF08447">
    <property type="entry name" value="PAS_3"/>
    <property type="match status" value="1"/>
</dbReference>
<dbReference type="PRINTS" id="PR00344">
    <property type="entry name" value="BCTRLSENSOR"/>
</dbReference>
<dbReference type="InterPro" id="IPR036097">
    <property type="entry name" value="HisK_dim/P_sf"/>
</dbReference>
<feature type="domain" description="Response regulatory" evidence="8">
    <location>
        <begin position="1125"/>
        <end position="1242"/>
    </location>
</feature>
<feature type="domain" description="PAS" evidence="9">
    <location>
        <begin position="548"/>
        <end position="620"/>
    </location>
</feature>
<dbReference type="Pfam" id="PF00512">
    <property type="entry name" value="HisKA"/>
    <property type="match status" value="1"/>
</dbReference>
<dbReference type="Gene3D" id="3.30.565.10">
    <property type="entry name" value="Histidine kinase-like ATPase, C-terminal domain"/>
    <property type="match status" value="1"/>
</dbReference>
<protein>
    <recommendedName>
        <fullName evidence="2">histidine kinase</fullName>
        <ecNumber evidence="2">2.7.13.3</ecNumber>
    </recommendedName>
</protein>
<dbReference type="EMBL" id="NTFI01000005">
    <property type="protein sequence ID" value="PHQ24618.1"/>
    <property type="molecule type" value="Genomic_DNA"/>
</dbReference>
<dbReference type="InterPro" id="IPR003594">
    <property type="entry name" value="HATPase_dom"/>
</dbReference>
<evidence type="ECO:0000256" key="1">
    <source>
        <dbReference type="ARBA" id="ARBA00000085"/>
    </source>
</evidence>
<feature type="modified residue" description="4-aspartylphosphate" evidence="6">
    <location>
        <position position="1175"/>
    </location>
</feature>
<evidence type="ECO:0000259" key="10">
    <source>
        <dbReference type="PROSITE" id="PS50113"/>
    </source>
</evidence>
<dbReference type="Gene3D" id="1.10.287.130">
    <property type="match status" value="1"/>
</dbReference>
<dbReference type="Pfam" id="PF00072">
    <property type="entry name" value="Response_reg"/>
    <property type="match status" value="1"/>
</dbReference>
<dbReference type="GO" id="GO:0000155">
    <property type="term" value="F:phosphorelay sensor kinase activity"/>
    <property type="evidence" value="ECO:0007669"/>
    <property type="project" value="InterPro"/>
</dbReference>
<dbReference type="EC" id="2.7.13.3" evidence="2"/>
<dbReference type="SMART" id="SM00086">
    <property type="entry name" value="PAC"/>
    <property type="match status" value="2"/>
</dbReference>
<reference evidence="11 12" key="1">
    <citation type="submission" date="2017-09" db="EMBL/GenBank/DDBJ databases">
        <title>The draft genome sequences of Marinobacter guineae M3B.</title>
        <authorList>
            <person name="Cao J."/>
        </authorList>
    </citation>
    <scope>NUCLEOTIDE SEQUENCE [LARGE SCALE GENOMIC DNA]</scope>
    <source>
        <strain evidence="11 12">M3B</strain>
    </source>
</reference>
<dbReference type="InterPro" id="IPR001789">
    <property type="entry name" value="Sig_transdc_resp-reg_receiver"/>
</dbReference>
<evidence type="ECO:0000256" key="5">
    <source>
        <dbReference type="ARBA" id="ARBA00022777"/>
    </source>
</evidence>
<dbReference type="PANTHER" id="PTHR43047:SF72">
    <property type="entry name" value="OSMOSENSING HISTIDINE PROTEIN KINASE SLN1"/>
    <property type="match status" value="1"/>
</dbReference>
<dbReference type="CDD" id="cd00082">
    <property type="entry name" value="HisKA"/>
    <property type="match status" value="1"/>
</dbReference>
<evidence type="ECO:0000256" key="2">
    <source>
        <dbReference type="ARBA" id="ARBA00012438"/>
    </source>
</evidence>
<dbReference type="Gene3D" id="3.30.450.40">
    <property type="match status" value="1"/>
</dbReference>
<keyword evidence="12" id="KW-1185">Reference proteome</keyword>
<dbReference type="InterPro" id="IPR001610">
    <property type="entry name" value="PAC"/>
</dbReference>
<dbReference type="Pfam" id="PF13185">
    <property type="entry name" value="GAF_2"/>
    <property type="match status" value="1"/>
</dbReference>
<evidence type="ECO:0000259" key="8">
    <source>
        <dbReference type="PROSITE" id="PS50110"/>
    </source>
</evidence>
<keyword evidence="4" id="KW-0808">Transferase</keyword>
<dbReference type="CDD" id="cd16922">
    <property type="entry name" value="HATPase_EvgS-ArcB-TorS-like"/>
    <property type="match status" value="1"/>
</dbReference>
<dbReference type="InterPro" id="IPR013655">
    <property type="entry name" value="PAS_fold_3"/>
</dbReference>
<dbReference type="SUPFAM" id="SSF52172">
    <property type="entry name" value="CheY-like"/>
    <property type="match status" value="2"/>
</dbReference>
<evidence type="ECO:0000256" key="6">
    <source>
        <dbReference type="PROSITE-ProRule" id="PRU00169"/>
    </source>
</evidence>
<proteinExistence type="predicted"/>
<dbReference type="InterPro" id="IPR000014">
    <property type="entry name" value="PAS"/>
</dbReference>
<dbReference type="InterPro" id="IPR005467">
    <property type="entry name" value="His_kinase_dom"/>
</dbReference>
<dbReference type="SMART" id="SM00091">
    <property type="entry name" value="PAS"/>
    <property type="match status" value="2"/>
</dbReference>
<evidence type="ECO:0000256" key="3">
    <source>
        <dbReference type="ARBA" id="ARBA00022553"/>
    </source>
</evidence>
<dbReference type="SMART" id="SM00387">
    <property type="entry name" value="HATPase_c"/>
    <property type="match status" value="1"/>
</dbReference>
<dbReference type="InterPro" id="IPR004358">
    <property type="entry name" value="Sig_transdc_His_kin-like_C"/>
</dbReference>
<accession>A0A2G1VCX9</accession>
<dbReference type="SMART" id="SM00388">
    <property type="entry name" value="HisKA"/>
    <property type="match status" value="1"/>
</dbReference>
<evidence type="ECO:0000313" key="12">
    <source>
        <dbReference type="Proteomes" id="UP000229044"/>
    </source>
</evidence>
<evidence type="ECO:0000313" key="11">
    <source>
        <dbReference type="EMBL" id="PHQ24618.1"/>
    </source>
</evidence>
<organism evidence="11 12">
    <name type="scientific">Marinobacter guineae</name>
    <dbReference type="NCBI Taxonomy" id="432303"/>
    <lineage>
        <taxon>Bacteria</taxon>
        <taxon>Pseudomonadati</taxon>
        <taxon>Pseudomonadota</taxon>
        <taxon>Gammaproteobacteria</taxon>
        <taxon>Pseudomonadales</taxon>
        <taxon>Marinobacteraceae</taxon>
        <taxon>Marinobacter</taxon>
    </lineage>
</organism>
<dbReference type="InterPro" id="IPR000700">
    <property type="entry name" value="PAS-assoc_C"/>
</dbReference>
<dbReference type="Gene3D" id="3.40.50.2300">
    <property type="match status" value="2"/>
</dbReference>
<dbReference type="PROSITE" id="PS50109">
    <property type="entry name" value="HIS_KIN"/>
    <property type="match status" value="1"/>
</dbReference>
<dbReference type="InterPro" id="IPR035965">
    <property type="entry name" value="PAS-like_dom_sf"/>
</dbReference>
<dbReference type="PANTHER" id="PTHR43047">
    <property type="entry name" value="TWO-COMPONENT HISTIDINE PROTEIN KINASE"/>
    <property type="match status" value="1"/>
</dbReference>
<evidence type="ECO:0000259" key="9">
    <source>
        <dbReference type="PROSITE" id="PS50112"/>
    </source>
</evidence>
<dbReference type="AlphaFoldDB" id="A0A2G1VCX9"/>
<keyword evidence="5" id="KW-0418">Kinase</keyword>
<gene>
    <name evidence="11" type="ORF">CLH62_17160</name>
</gene>
<dbReference type="SUPFAM" id="SSF55874">
    <property type="entry name" value="ATPase domain of HSP90 chaperone/DNA topoisomerase II/histidine kinase"/>
    <property type="match status" value="1"/>
</dbReference>
<dbReference type="PROSITE" id="PS50110">
    <property type="entry name" value="RESPONSE_REGULATORY"/>
    <property type="match status" value="1"/>
</dbReference>